<reference evidence="1 2" key="1">
    <citation type="submission" date="2018-05" db="EMBL/GenBank/DDBJ databases">
        <title>Genomic Encyclopedia of Type Strains, Phase IV (KMG-V): Genome sequencing to study the core and pangenomes of soil and plant-associated prokaryotes.</title>
        <authorList>
            <person name="Whitman W."/>
        </authorList>
    </citation>
    <scope>NUCLEOTIDE SEQUENCE [LARGE SCALE GENOMIC DNA]</scope>
    <source>
        <strain evidence="1 2">SCZa-39</strain>
    </source>
</reference>
<dbReference type="Gene3D" id="2.40.160.10">
    <property type="entry name" value="Porin"/>
    <property type="match status" value="1"/>
</dbReference>
<dbReference type="RefSeq" id="WP_208948972.1">
    <property type="nucleotide sequence ID" value="NZ_QEOB01000010.1"/>
</dbReference>
<organism evidence="1 2">
    <name type="scientific">Paraburkholderia unamae</name>
    <dbReference type="NCBI Taxonomy" id="219649"/>
    <lineage>
        <taxon>Bacteria</taxon>
        <taxon>Pseudomonadati</taxon>
        <taxon>Pseudomonadota</taxon>
        <taxon>Betaproteobacteria</taxon>
        <taxon>Burkholderiales</taxon>
        <taxon>Burkholderiaceae</taxon>
        <taxon>Paraburkholderia</taxon>
    </lineage>
</organism>
<sequence length="75" mass="8219">MKGNEVLANNKAHPITTAVQYHFPKRTMAYVEAVYQRAGGDCEPAQAWINGLLEPNAAASSRSQALARIGMQTRF</sequence>
<dbReference type="EMBL" id="QEOB01000010">
    <property type="protein sequence ID" value="PVX81911.1"/>
    <property type="molecule type" value="Genomic_DNA"/>
</dbReference>
<gene>
    <name evidence="1" type="ORF">C7402_110316</name>
</gene>
<dbReference type="SUPFAM" id="SSF56935">
    <property type="entry name" value="Porins"/>
    <property type="match status" value="1"/>
</dbReference>
<dbReference type="InterPro" id="IPR023614">
    <property type="entry name" value="Porin_dom_sf"/>
</dbReference>
<keyword evidence="2" id="KW-1185">Reference proteome</keyword>
<proteinExistence type="predicted"/>
<accession>A0ABX5KMH0</accession>
<evidence type="ECO:0000313" key="2">
    <source>
        <dbReference type="Proteomes" id="UP000245712"/>
    </source>
</evidence>
<protein>
    <submittedName>
        <fullName evidence="1">Uncharacterized protein</fullName>
    </submittedName>
</protein>
<evidence type="ECO:0000313" key="1">
    <source>
        <dbReference type="EMBL" id="PVX81911.1"/>
    </source>
</evidence>
<name>A0ABX5KMH0_9BURK</name>
<comment type="caution">
    <text evidence="1">The sequence shown here is derived from an EMBL/GenBank/DDBJ whole genome shotgun (WGS) entry which is preliminary data.</text>
</comment>
<dbReference type="Proteomes" id="UP000245712">
    <property type="component" value="Unassembled WGS sequence"/>
</dbReference>